<feature type="binding site" evidence="8">
    <location>
        <position position="180"/>
    </location>
    <ligand>
        <name>Zn(2+)</name>
        <dbReference type="ChEBI" id="CHEBI:29105"/>
        <label>1</label>
    </ligand>
</feature>
<dbReference type="GO" id="GO:0006508">
    <property type="term" value="P:proteolysis"/>
    <property type="evidence" value="ECO:0007669"/>
    <property type="project" value="UniProtKB-KW"/>
</dbReference>
<evidence type="ECO:0000256" key="1">
    <source>
        <dbReference type="ARBA" id="ARBA00006272"/>
    </source>
</evidence>
<dbReference type="InterPro" id="IPR008007">
    <property type="entry name" value="Peptidase_M42"/>
</dbReference>
<evidence type="ECO:0000256" key="8">
    <source>
        <dbReference type="PIRSR" id="PIRSR001123-2"/>
    </source>
</evidence>
<dbReference type="EMBL" id="JRFJ01000003">
    <property type="protein sequence ID" value="KHJ54293.1"/>
    <property type="molecule type" value="Genomic_DNA"/>
</dbReference>
<keyword evidence="3" id="KW-0645">Protease</keyword>
<dbReference type="STRING" id="370622.LA66_12595"/>
<evidence type="ECO:0000256" key="7">
    <source>
        <dbReference type="PIRSR" id="PIRSR001123-1"/>
    </source>
</evidence>
<evidence type="ECO:0000256" key="3">
    <source>
        <dbReference type="ARBA" id="ARBA00022670"/>
    </source>
</evidence>
<evidence type="ECO:0000256" key="2">
    <source>
        <dbReference type="ARBA" id="ARBA00022438"/>
    </source>
</evidence>
<evidence type="ECO:0000256" key="6">
    <source>
        <dbReference type="PIRNR" id="PIRNR001123"/>
    </source>
</evidence>
<keyword evidence="2" id="KW-0031">Aminopeptidase</keyword>
<feature type="binding site" evidence="8">
    <location>
        <position position="66"/>
    </location>
    <ligand>
        <name>Zn(2+)</name>
        <dbReference type="ChEBI" id="CHEBI:29105"/>
        <label>1</label>
    </ligand>
</feature>
<dbReference type="PANTHER" id="PTHR32481:SF0">
    <property type="entry name" value="AMINOPEPTIDASE YPDE-RELATED"/>
    <property type="match status" value="1"/>
</dbReference>
<evidence type="ECO:0000313" key="9">
    <source>
        <dbReference type="EMBL" id="KHJ54293.1"/>
    </source>
</evidence>
<dbReference type="PANTHER" id="PTHR32481">
    <property type="entry name" value="AMINOPEPTIDASE"/>
    <property type="match status" value="1"/>
</dbReference>
<feature type="binding site" evidence="8">
    <location>
        <position position="329"/>
    </location>
    <ligand>
        <name>Zn(2+)</name>
        <dbReference type="ChEBI" id="CHEBI:29105"/>
        <label>2</label>
    </ligand>
</feature>
<feature type="binding site" evidence="8">
    <location>
        <position position="235"/>
    </location>
    <ligand>
        <name>Zn(2+)</name>
        <dbReference type="ChEBI" id="CHEBI:29105"/>
        <label>1</label>
    </ligand>
</feature>
<gene>
    <name evidence="9" type="ORF">LA66_12595</name>
</gene>
<feature type="binding site" evidence="8">
    <location>
        <position position="180"/>
    </location>
    <ligand>
        <name>Zn(2+)</name>
        <dbReference type="ChEBI" id="CHEBI:29105"/>
        <label>2</label>
    </ligand>
</feature>
<dbReference type="Gene3D" id="2.40.30.40">
    <property type="entry name" value="Peptidase M42, domain 2"/>
    <property type="match status" value="1"/>
</dbReference>
<accession>A0A0B1Q0J7</accession>
<comment type="cofactor">
    <cofactor evidence="8">
        <name>a divalent metal cation</name>
        <dbReference type="ChEBI" id="CHEBI:60240"/>
    </cofactor>
    <text evidence="8">Binds 2 divalent metal cations per subunit.</text>
</comment>
<dbReference type="Pfam" id="PF05343">
    <property type="entry name" value="Peptidase_M42"/>
    <property type="match status" value="1"/>
</dbReference>
<evidence type="ECO:0000313" key="10">
    <source>
        <dbReference type="Proteomes" id="UP000030826"/>
    </source>
</evidence>
<dbReference type="InterPro" id="IPR023367">
    <property type="entry name" value="Peptidase_M42_dom2"/>
</dbReference>
<keyword evidence="4 8" id="KW-0479">Metal-binding</keyword>
<dbReference type="GO" id="GO:0004177">
    <property type="term" value="F:aminopeptidase activity"/>
    <property type="evidence" value="ECO:0007669"/>
    <property type="project" value="UniProtKB-UniRule"/>
</dbReference>
<dbReference type="Gene3D" id="3.40.630.10">
    <property type="entry name" value="Zn peptidases"/>
    <property type="match status" value="1"/>
</dbReference>
<reference evidence="9 10" key="1">
    <citation type="submission" date="2014-09" db="EMBL/GenBank/DDBJ databases">
        <title>Isolation and characterization of Aurantimonas altamirensis ON-56566 from clinical sample following a dog bite.</title>
        <authorList>
            <person name="Eshaghi A."/>
            <person name="Li A."/>
            <person name="Shahinas D."/>
            <person name="Bahn P."/>
            <person name="Kus J.V."/>
            <person name="Patel S.N."/>
        </authorList>
    </citation>
    <scope>NUCLEOTIDE SEQUENCE [LARGE SCALE GENOMIC DNA]</scope>
    <source>
        <strain evidence="9 10">ON-56566</strain>
    </source>
</reference>
<dbReference type="PIRSF" id="PIRSF001123">
    <property type="entry name" value="PepA_GA"/>
    <property type="match status" value="1"/>
</dbReference>
<comment type="caution">
    <text evidence="9">The sequence shown here is derived from an EMBL/GenBank/DDBJ whole genome shotgun (WGS) entry which is preliminary data.</text>
</comment>
<evidence type="ECO:0000256" key="5">
    <source>
        <dbReference type="ARBA" id="ARBA00022801"/>
    </source>
</evidence>
<dbReference type="Proteomes" id="UP000030826">
    <property type="component" value="Unassembled WGS sequence"/>
</dbReference>
<organism evidence="9 10">
    <name type="scientific">Aureimonas altamirensis</name>
    <dbReference type="NCBI Taxonomy" id="370622"/>
    <lineage>
        <taxon>Bacteria</taxon>
        <taxon>Pseudomonadati</taxon>
        <taxon>Pseudomonadota</taxon>
        <taxon>Alphaproteobacteria</taxon>
        <taxon>Hyphomicrobiales</taxon>
        <taxon>Aurantimonadaceae</taxon>
        <taxon>Aureimonas</taxon>
    </lineage>
</organism>
<dbReference type="SUPFAM" id="SSF53187">
    <property type="entry name" value="Zn-dependent exopeptidases"/>
    <property type="match status" value="1"/>
</dbReference>
<dbReference type="RefSeq" id="WP_039193612.1">
    <property type="nucleotide sequence ID" value="NZ_JRFJ01000003.1"/>
</dbReference>
<keyword evidence="5" id="KW-0378">Hydrolase</keyword>
<dbReference type="InterPro" id="IPR051464">
    <property type="entry name" value="Peptidase_M42_aminopept"/>
</dbReference>
<comment type="similarity">
    <text evidence="1 6">Belongs to the peptidase M42 family.</text>
</comment>
<feature type="active site" description="Proton acceptor" evidence="7">
    <location>
        <position position="212"/>
    </location>
</feature>
<proteinExistence type="inferred from homology"/>
<dbReference type="SUPFAM" id="SSF101821">
    <property type="entry name" value="Aminopeptidase/glucanase lid domain"/>
    <property type="match status" value="1"/>
</dbReference>
<name>A0A0B1Q0J7_9HYPH</name>
<dbReference type="GO" id="GO:0046872">
    <property type="term" value="F:metal ion binding"/>
    <property type="evidence" value="ECO:0007669"/>
    <property type="project" value="UniProtKB-UniRule"/>
</dbReference>
<evidence type="ECO:0000256" key="4">
    <source>
        <dbReference type="ARBA" id="ARBA00022723"/>
    </source>
</evidence>
<dbReference type="AlphaFoldDB" id="A0A0B1Q0J7"/>
<dbReference type="OrthoDB" id="9772053at2"/>
<feature type="binding site" evidence="8">
    <location>
        <position position="213"/>
    </location>
    <ligand>
        <name>Zn(2+)</name>
        <dbReference type="ChEBI" id="CHEBI:29105"/>
        <label>2</label>
    </ligand>
</feature>
<protein>
    <submittedName>
        <fullName evidence="9">Peptidase M42</fullName>
    </submittedName>
</protein>
<sequence length="366" mass="39327">MKDKLRQTLSELMLLPGLSGHEDRVRRAIKGRLDAAGIASRTDRLGNLIATVEGDPEAPSVMLFAHTDQLGFITRKIEPNGLVRVERLGGIPEKALPAQAVLFCVGEGRDVHGVVANKSHHATPADEKYKVTPYQDLFIDVGTDSAEATRALGIEIGTPVVYQPRVIHLNEDRVAGTSVDDRAGCAVVLQAALELQGAPGLPTVHYVFAVLEEFNLRGAMVAAQSLQPDIAVQLDLALTSDTPDMAHRGEVAMGAGPAMALYSFHGRGTLNGTIPHPALTRLFETTASEDGLPLQRTAHVGALTDSSYVQLVGEGVAVVDLCFPSRYTHTALELCDLRDLEGLTRLVCGGIRRMGRGFDLNRDLYT</sequence>